<evidence type="ECO:0000313" key="4">
    <source>
        <dbReference type="Proteomes" id="UP000012065"/>
    </source>
</evidence>
<dbReference type="HOGENOM" id="CLU_1994158_0_0_1"/>
<dbReference type="Gene3D" id="1.50.10.10">
    <property type="match status" value="1"/>
</dbReference>
<dbReference type="InterPro" id="IPR012341">
    <property type="entry name" value="6hp_glycosidase-like_sf"/>
</dbReference>
<dbReference type="AlphaFoldDB" id="M5BKK7"/>
<organism evidence="3 4">
    <name type="scientific">Thanatephorus cucumeris (strain AG1-IB / isolate 7/3/14)</name>
    <name type="common">Lettuce bottom rot fungus</name>
    <name type="synonym">Rhizoctonia solani</name>
    <dbReference type="NCBI Taxonomy" id="1108050"/>
    <lineage>
        <taxon>Eukaryota</taxon>
        <taxon>Fungi</taxon>
        <taxon>Dikarya</taxon>
        <taxon>Basidiomycota</taxon>
        <taxon>Agaricomycotina</taxon>
        <taxon>Agaricomycetes</taxon>
        <taxon>Cantharellales</taxon>
        <taxon>Ceratobasidiaceae</taxon>
        <taxon>Rhizoctonia</taxon>
        <taxon>Rhizoctonia solani AG-1</taxon>
    </lineage>
</organism>
<dbReference type="InterPro" id="IPR052043">
    <property type="entry name" value="PolySaccharide_Degr_Enz"/>
</dbReference>
<dbReference type="GO" id="GO:0016787">
    <property type="term" value="F:hydrolase activity"/>
    <property type="evidence" value="ECO:0007669"/>
    <property type="project" value="UniProtKB-KW"/>
</dbReference>
<evidence type="ECO:0008006" key="5">
    <source>
        <dbReference type="Google" id="ProtNLM"/>
    </source>
</evidence>
<reference evidence="3 4" key="1">
    <citation type="journal article" date="2013" name="J. Biotechnol.">
        <title>Establishment and interpretation of the genome sequence of the phytopathogenic fungus Rhizoctonia solani AG1-IB isolate 7/3/14.</title>
        <authorList>
            <person name="Wibberg D.W."/>
            <person name="Jelonek L.J."/>
            <person name="Rupp O.R."/>
            <person name="Hennig M.H."/>
            <person name="Eikmeyer F.E."/>
            <person name="Goesmann A.G."/>
            <person name="Hartmann A.H."/>
            <person name="Borriss R.B."/>
            <person name="Grosch R.G."/>
            <person name="Puehler A.P."/>
            <person name="Schlueter A.S."/>
        </authorList>
    </citation>
    <scope>NUCLEOTIDE SEQUENCE [LARGE SCALE GENOMIC DNA]</scope>
    <source>
        <strain evidence="4">AG1-IB / isolate 7/3/14</strain>
    </source>
</reference>
<dbReference type="EMBL" id="CAOJ01000848">
    <property type="protein sequence ID" value="CCO26630.1"/>
    <property type="molecule type" value="Genomic_DNA"/>
</dbReference>
<dbReference type="Proteomes" id="UP000012065">
    <property type="component" value="Unassembled WGS sequence"/>
</dbReference>
<dbReference type="GO" id="GO:0005975">
    <property type="term" value="P:carbohydrate metabolic process"/>
    <property type="evidence" value="ECO:0007669"/>
    <property type="project" value="InterPro"/>
</dbReference>
<comment type="caution">
    <text evidence="3">The sequence shown here is derived from an EMBL/GenBank/DDBJ whole genome shotgun (WGS) entry which is preliminary data.</text>
</comment>
<feature type="signal peptide" evidence="2">
    <location>
        <begin position="1"/>
        <end position="17"/>
    </location>
</feature>
<dbReference type="PANTHER" id="PTHR33886">
    <property type="entry name" value="UNSATURATED RHAMNOGALACTURONAN HYDROLASE (EUROFUNG)"/>
    <property type="match status" value="1"/>
</dbReference>
<dbReference type="InterPro" id="IPR010905">
    <property type="entry name" value="Glyco_hydro_88"/>
</dbReference>
<name>M5BKK7_THACB</name>
<dbReference type="SUPFAM" id="SSF48208">
    <property type="entry name" value="Six-hairpin glycosidases"/>
    <property type="match status" value="1"/>
</dbReference>
<feature type="chain" id="PRO_5004063566" description="FTP domain-containing protein" evidence="2">
    <location>
        <begin position="18"/>
        <end position="125"/>
    </location>
</feature>
<dbReference type="Pfam" id="PF07470">
    <property type="entry name" value="Glyco_hydro_88"/>
    <property type="match status" value="1"/>
</dbReference>
<keyword evidence="1" id="KW-0378">Hydrolase</keyword>
<evidence type="ECO:0000256" key="1">
    <source>
        <dbReference type="ARBA" id="ARBA00022801"/>
    </source>
</evidence>
<sequence>MRTTFATVALAAAAASAAELPLSQRLADSAMSRQQGALPNVRYETGVFQRALEGLYAKTKDAKYRDYHLKQVDSMISANGTITGYNFTLFSLDPIRTGESILYAYEQTNQTNLAPRLEHSGTVSL</sequence>
<evidence type="ECO:0000313" key="3">
    <source>
        <dbReference type="EMBL" id="CCO26630.1"/>
    </source>
</evidence>
<proteinExistence type="predicted"/>
<evidence type="ECO:0000256" key="2">
    <source>
        <dbReference type="SAM" id="SignalP"/>
    </source>
</evidence>
<dbReference type="InterPro" id="IPR008928">
    <property type="entry name" value="6-hairpin_glycosidase_sf"/>
</dbReference>
<keyword evidence="2" id="KW-0732">Signal</keyword>
<gene>
    <name evidence="3" type="ORF">BN14_00659</name>
</gene>
<accession>M5BKK7</accession>
<protein>
    <recommendedName>
        <fullName evidence="5">FTP domain-containing protein</fullName>
    </recommendedName>
</protein>
<dbReference type="PANTHER" id="PTHR33886:SF8">
    <property type="entry name" value="UNSATURATED RHAMNOGALACTURONAN HYDROLASE (EUROFUNG)"/>
    <property type="match status" value="1"/>
</dbReference>